<feature type="region of interest" description="Disordered" evidence="1">
    <location>
        <begin position="453"/>
        <end position="510"/>
    </location>
</feature>
<feature type="region of interest" description="Disordered" evidence="1">
    <location>
        <begin position="400"/>
        <end position="434"/>
    </location>
</feature>
<feature type="transmembrane region" description="Helical" evidence="2">
    <location>
        <begin position="123"/>
        <end position="149"/>
    </location>
</feature>
<dbReference type="EMBL" id="MJMG01000012">
    <property type="protein sequence ID" value="OEY86364.1"/>
    <property type="molecule type" value="Genomic_DNA"/>
</dbReference>
<evidence type="ECO:0000256" key="2">
    <source>
        <dbReference type="SAM" id="Phobius"/>
    </source>
</evidence>
<feature type="compositionally biased region" description="Polar residues" evidence="1">
    <location>
        <begin position="468"/>
        <end position="502"/>
    </location>
</feature>
<comment type="caution">
    <text evidence="3">The sequence shown here is derived from an EMBL/GenBank/DDBJ whole genome shotgun (WGS) entry which is preliminary data.</text>
</comment>
<feature type="compositionally biased region" description="Basic and acidic residues" evidence="1">
    <location>
        <begin position="406"/>
        <end position="418"/>
    </location>
</feature>
<evidence type="ECO:0000313" key="4">
    <source>
        <dbReference type="Proteomes" id="UP000175679"/>
    </source>
</evidence>
<keyword evidence="2" id="KW-1133">Transmembrane helix</keyword>
<sequence>MTRYNKLRRSESNSNLHLKNDTIKTSFEKKRSFSTNDLNKSNEPDLIFKTIKKLSQKLKKQDAQLEQIAHHMSKQTKQIKHANYQANLSSAALVAGAAAYIIANNWAAITNIFTSIGTTLMPVLPTIGIGTGVVIGVIAALGVIGFCAYKAYQHRAEIKEAAGKAVEKVKNGVEYTAGKIKDGARFAGIRLKHAKNDVLTKVADTAHKLSDQKDFLDQRLSESEREKSNISKIKEKFEEIFNNDKPNSKKLVQDILSKIKEKLDDSISEISKTVEDIKKMDKDDPNYKQKSNNGKELLVYIKSLQSKKDFINSLNPHNLKDYLTTTAPSTLENRSSLYSIFVDHCDLVKQAIEECKSENYFKESHYFKDAVRMFEQKTEEVNPFAHKIKNKLSKLLPHSAKNQSKLAKESTQHDDRASVKSSISEPEKQPYDGINAKSLLDELNKDFAAIEREKKGSDSSKSLGSDGMQDTASVSSLDSRRSTGMQPTLSTSTLASDQSSTSKPEDLPQDVRSQMLRNFNGEMDLLNDLAPLSTLQHPKVELTIEQGRQV</sequence>
<dbReference type="RefSeq" id="WP_070065373.1">
    <property type="nucleotide sequence ID" value="NZ_MJMG01000012.1"/>
</dbReference>
<keyword evidence="4" id="KW-1185">Reference proteome</keyword>
<gene>
    <name evidence="3" type="ORF">BIY23_04400</name>
</gene>
<name>A0A1E7QJG2_WOLPI</name>
<feature type="transmembrane region" description="Helical" evidence="2">
    <location>
        <begin position="84"/>
        <end position="103"/>
    </location>
</feature>
<dbReference type="AlphaFoldDB" id="A0A1E7QJG2"/>
<keyword evidence="2" id="KW-0472">Membrane</keyword>
<keyword evidence="2" id="KW-0812">Transmembrane</keyword>
<organism evidence="3 4">
    <name type="scientific">Wolbachia pipientis</name>
    <dbReference type="NCBI Taxonomy" id="955"/>
    <lineage>
        <taxon>Bacteria</taxon>
        <taxon>Pseudomonadati</taxon>
        <taxon>Pseudomonadota</taxon>
        <taxon>Alphaproteobacteria</taxon>
        <taxon>Rickettsiales</taxon>
        <taxon>Anaplasmataceae</taxon>
        <taxon>Wolbachieae</taxon>
        <taxon>Wolbachia</taxon>
    </lineage>
</organism>
<dbReference type="Proteomes" id="UP000175679">
    <property type="component" value="Unassembled WGS sequence"/>
</dbReference>
<proteinExistence type="predicted"/>
<protein>
    <submittedName>
        <fullName evidence="3">Uncharacterized protein</fullName>
    </submittedName>
</protein>
<accession>A0A1E7QJG2</accession>
<evidence type="ECO:0000256" key="1">
    <source>
        <dbReference type="SAM" id="MobiDB-lite"/>
    </source>
</evidence>
<dbReference type="OrthoDB" id="9784470at2"/>
<evidence type="ECO:0000313" key="3">
    <source>
        <dbReference type="EMBL" id="OEY86364.1"/>
    </source>
</evidence>
<reference evidence="3 4" key="1">
    <citation type="submission" date="2016-09" db="EMBL/GenBank/DDBJ databases">
        <title>Genomic evidence for plant-parasitic nematodes as the earliest Wolbachia hosts.</title>
        <authorList>
            <person name="Brown A.M."/>
            <person name="Wasala S.K."/>
            <person name="Howe D.K."/>
            <person name="Peetz A.B."/>
            <person name="Zasada I.A."/>
            <person name="Denver D.R."/>
        </authorList>
    </citation>
    <scope>NUCLEOTIDE SEQUENCE [LARGE SCALE GENOMIC DNA]</scope>
    <source>
        <strain evidence="4">wPpe</strain>
    </source>
</reference>